<dbReference type="PaxDb" id="4081-Solyc12g062560.1.1"/>
<evidence type="ECO:0000313" key="1">
    <source>
        <dbReference type="EnsemblPlants" id="Solyc12g062560.1.1"/>
    </source>
</evidence>
<dbReference type="PhylomeDB" id="K4DG82"/>
<dbReference type="EnsemblPlants" id="Solyc12g062560.1.1">
    <property type="protein sequence ID" value="Solyc12g062560.1.1"/>
    <property type="gene ID" value="Solyc12g062560.1"/>
</dbReference>
<dbReference type="SUPFAM" id="SSF51649">
    <property type="entry name" value="RuBisCo, C-terminal domain"/>
    <property type="match status" value="1"/>
</dbReference>
<dbReference type="GO" id="GO:0000287">
    <property type="term" value="F:magnesium ion binding"/>
    <property type="evidence" value="ECO:0007669"/>
    <property type="project" value="InterPro"/>
</dbReference>
<dbReference type="HOGENOM" id="CLU_2150294_0_0_1"/>
<dbReference type="PANTHER" id="PTHR42704:SF15">
    <property type="entry name" value="RIBULOSE BISPHOSPHATE CARBOXYLASE LARGE CHAIN"/>
    <property type="match status" value="1"/>
</dbReference>
<keyword evidence="2" id="KW-1185">Reference proteome</keyword>
<organism evidence="1">
    <name type="scientific">Solanum lycopersicum</name>
    <name type="common">Tomato</name>
    <name type="synonym">Lycopersicon esculentum</name>
    <dbReference type="NCBI Taxonomy" id="4081"/>
    <lineage>
        <taxon>Eukaryota</taxon>
        <taxon>Viridiplantae</taxon>
        <taxon>Streptophyta</taxon>
        <taxon>Embryophyta</taxon>
        <taxon>Tracheophyta</taxon>
        <taxon>Spermatophyta</taxon>
        <taxon>Magnoliopsida</taxon>
        <taxon>eudicotyledons</taxon>
        <taxon>Gunneridae</taxon>
        <taxon>Pentapetalae</taxon>
        <taxon>asterids</taxon>
        <taxon>lamiids</taxon>
        <taxon>Solanales</taxon>
        <taxon>Solanaceae</taxon>
        <taxon>Solanoideae</taxon>
        <taxon>Solaneae</taxon>
        <taxon>Solanum</taxon>
        <taxon>Solanum subgen. Lycopersicon</taxon>
    </lineage>
</organism>
<name>K4DG82_SOLLC</name>
<protein>
    <submittedName>
        <fullName evidence="1">Uncharacterized protein</fullName>
    </submittedName>
</protein>
<evidence type="ECO:0000313" key="2">
    <source>
        <dbReference type="Proteomes" id="UP000004994"/>
    </source>
</evidence>
<dbReference type="Gramene" id="Solyc12g062560.1.1">
    <property type="protein sequence ID" value="Solyc12g062560.1.1"/>
    <property type="gene ID" value="Solyc12g062560.1"/>
</dbReference>
<dbReference type="PANTHER" id="PTHR42704">
    <property type="entry name" value="RIBULOSE BISPHOSPHATE CARBOXYLASE"/>
    <property type="match status" value="1"/>
</dbReference>
<sequence>MSALTEIFGNDSALMFGGGSLGYPRVMRRDLSREGNEIIREACKWSPKLASSCEVSYLILHQWMFWIRKNSRIFVPIKARICACGNYRVIGDEKEDPKFCEQCRVKFVDSRI</sequence>
<accession>K4DG82</accession>
<reference evidence="1" key="2">
    <citation type="submission" date="2015-06" db="UniProtKB">
        <authorList>
            <consortium name="EnsemblPlants"/>
        </authorList>
    </citation>
    <scope>IDENTIFICATION</scope>
    <source>
        <strain evidence="1">cv. Heinz 1706</strain>
    </source>
</reference>
<dbReference type="InterPro" id="IPR033966">
    <property type="entry name" value="RuBisCO"/>
</dbReference>
<dbReference type="Gene3D" id="3.20.20.110">
    <property type="entry name" value="Ribulose bisphosphate carboxylase, large subunit, C-terminal domain"/>
    <property type="match status" value="1"/>
</dbReference>
<dbReference type="AlphaFoldDB" id="K4DG82"/>
<dbReference type="InParanoid" id="K4DG82"/>
<dbReference type="InterPro" id="IPR036376">
    <property type="entry name" value="RuBisCO_lsu_C_sf"/>
</dbReference>
<dbReference type="Proteomes" id="UP000004994">
    <property type="component" value="Chromosome 12"/>
</dbReference>
<proteinExistence type="predicted"/>
<reference evidence="1" key="1">
    <citation type="journal article" date="2012" name="Nature">
        <title>The tomato genome sequence provides insights into fleshy fruit evolution.</title>
        <authorList>
            <consortium name="Tomato Genome Consortium"/>
        </authorList>
    </citation>
    <scope>NUCLEOTIDE SEQUENCE [LARGE SCALE GENOMIC DNA]</scope>
    <source>
        <strain evidence="1">cv. Heinz 1706</strain>
    </source>
</reference>
<dbReference type="STRING" id="4081.K4DG82"/>